<evidence type="ECO:0000313" key="6">
    <source>
        <dbReference type="EMBL" id="MUN54710.1"/>
    </source>
</evidence>
<comment type="similarity">
    <text evidence="5">Belongs to the 4-toluene sulfonate uptake permease (TSUP) (TC 2.A.102) family.</text>
</comment>
<accession>A0A7K1LHX1</accession>
<keyword evidence="2 5" id="KW-0812">Transmembrane</keyword>
<dbReference type="EMBL" id="WOGT01000002">
    <property type="protein sequence ID" value="MUN54710.1"/>
    <property type="molecule type" value="Genomic_DNA"/>
</dbReference>
<dbReference type="OrthoDB" id="3872971at2"/>
<dbReference type="InterPro" id="IPR002781">
    <property type="entry name" value="TM_pro_TauE-like"/>
</dbReference>
<feature type="transmembrane region" description="Helical" evidence="5">
    <location>
        <begin position="92"/>
        <end position="110"/>
    </location>
</feature>
<feature type="transmembrane region" description="Helical" evidence="5">
    <location>
        <begin position="198"/>
        <end position="218"/>
    </location>
</feature>
<feature type="transmembrane region" description="Helical" evidence="5">
    <location>
        <begin position="131"/>
        <end position="153"/>
    </location>
</feature>
<feature type="transmembrane region" description="Helical" evidence="5">
    <location>
        <begin position="42"/>
        <end position="61"/>
    </location>
</feature>
<dbReference type="Proteomes" id="UP000462152">
    <property type="component" value="Unassembled WGS sequence"/>
</dbReference>
<comment type="caution">
    <text evidence="6">The sequence shown here is derived from an EMBL/GenBank/DDBJ whole genome shotgun (WGS) entry which is preliminary data.</text>
</comment>
<dbReference type="AlphaFoldDB" id="A0A7K1LHX1"/>
<feature type="transmembrane region" description="Helical" evidence="5">
    <location>
        <begin position="230"/>
        <end position="250"/>
    </location>
</feature>
<keyword evidence="5" id="KW-1003">Cell membrane</keyword>
<comment type="subcellular location">
    <subcellularLocation>
        <location evidence="5">Cell membrane</location>
        <topology evidence="5">Multi-pass membrane protein</topology>
    </subcellularLocation>
    <subcellularLocation>
        <location evidence="1">Membrane</location>
        <topology evidence="1">Multi-pass membrane protein</topology>
    </subcellularLocation>
</comment>
<dbReference type="GO" id="GO:0005886">
    <property type="term" value="C:plasma membrane"/>
    <property type="evidence" value="ECO:0007669"/>
    <property type="project" value="UniProtKB-SubCell"/>
</dbReference>
<organism evidence="6 7">
    <name type="scientific">Rothia koreensis</name>
    <dbReference type="NCBI Taxonomy" id="592378"/>
    <lineage>
        <taxon>Bacteria</taxon>
        <taxon>Bacillati</taxon>
        <taxon>Actinomycetota</taxon>
        <taxon>Actinomycetes</taxon>
        <taxon>Micrococcales</taxon>
        <taxon>Micrococcaceae</taxon>
        <taxon>Rothia</taxon>
    </lineage>
</organism>
<name>A0A7K1LHX1_9MICC</name>
<dbReference type="Pfam" id="PF01925">
    <property type="entry name" value="TauE"/>
    <property type="match status" value="1"/>
</dbReference>
<feature type="transmembrane region" description="Helical" evidence="5">
    <location>
        <begin position="68"/>
        <end position="86"/>
    </location>
</feature>
<keyword evidence="4 5" id="KW-0472">Membrane</keyword>
<proteinExistence type="inferred from homology"/>
<gene>
    <name evidence="6" type="ORF">GMA10_05700</name>
</gene>
<evidence type="ECO:0000256" key="5">
    <source>
        <dbReference type="RuleBase" id="RU363041"/>
    </source>
</evidence>
<protein>
    <recommendedName>
        <fullName evidence="5">Probable membrane transporter protein</fullName>
    </recommendedName>
</protein>
<evidence type="ECO:0000256" key="4">
    <source>
        <dbReference type="ARBA" id="ARBA00023136"/>
    </source>
</evidence>
<keyword evidence="7" id="KW-1185">Reference proteome</keyword>
<reference evidence="6 7" key="1">
    <citation type="submission" date="2019-12" db="EMBL/GenBank/DDBJ databases">
        <authorList>
            <person name="Li J."/>
            <person name="Shi Y."/>
            <person name="Xu G."/>
            <person name="Xiao D."/>
            <person name="Ran X."/>
        </authorList>
    </citation>
    <scope>NUCLEOTIDE SEQUENCE [LARGE SCALE GENOMIC DNA]</scope>
    <source>
        <strain evidence="6 7">JCM 15915</strain>
    </source>
</reference>
<evidence type="ECO:0000256" key="2">
    <source>
        <dbReference type="ARBA" id="ARBA00022692"/>
    </source>
</evidence>
<keyword evidence="3 5" id="KW-1133">Transmembrane helix</keyword>
<evidence type="ECO:0000256" key="1">
    <source>
        <dbReference type="ARBA" id="ARBA00004141"/>
    </source>
</evidence>
<evidence type="ECO:0000256" key="3">
    <source>
        <dbReference type="ARBA" id="ARBA00022989"/>
    </source>
</evidence>
<evidence type="ECO:0000313" key="7">
    <source>
        <dbReference type="Proteomes" id="UP000462152"/>
    </source>
</evidence>
<sequence>MLWMVLPAVLVGTILQRISGTGVGLVVAPAFAISLGGSNGVFLTNVTTAVSGFLLTCALWRTVNWSQWAKLCSSALIGTVIGAVVVRVTPGAVLQLVVGSVVLLGMVVLLSGGGARKPAGPERSGAGTTTLYGAAGGLLNVTAGVAAPAMVVYSRVTGWRQTEYAATMQPVFMTLGVTSLAAKSAVGAVEHATMPTPWLFVGVAGMVLLGLAAGTPLARRIPASTARTMALVLAGAGAVVAILKGLLGLLG</sequence>